<dbReference type="GO" id="GO:0008173">
    <property type="term" value="F:RNA methyltransferase activity"/>
    <property type="evidence" value="ECO:0007669"/>
    <property type="project" value="InterPro"/>
</dbReference>
<accession>A0A0R1K9D9</accession>
<dbReference type="Gene3D" id="3.30.1330.30">
    <property type="match status" value="1"/>
</dbReference>
<keyword evidence="6" id="KW-1185">Reference proteome</keyword>
<dbReference type="Pfam" id="PF22435">
    <property type="entry name" value="MRM3-like_sub_bind"/>
    <property type="match status" value="1"/>
</dbReference>
<keyword evidence="3 5" id="KW-0808">Transferase</keyword>
<dbReference type="InterPro" id="IPR001537">
    <property type="entry name" value="SpoU_MeTrfase"/>
</dbReference>
<name>A0A0R1K9D9_9LACO</name>
<comment type="similarity">
    <text evidence="1">Belongs to the class IV-like SAM-binding methyltransferase superfamily. RNA methyltransferase TrmH family.</text>
</comment>
<dbReference type="SUPFAM" id="SSF55315">
    <property type="entry name" value="L30e-like"/>
    <property type="match status" value="1"/>
</dbReference>
<feature type="domain" description="RNA 2-O ribose methyltransferase substrate binding" evidence="4">
    <location>
        <begin position="34"/>
        <end position="103"/>
    </location>
</feature>
<dbReference type="STRING" id="1423775.FD03_GL000120"/>
<dbReference type="GO" id="GO:0005737">
    <property type="term" value="C:cytoplasm"/>
    <property type="evidence" value="ECO:0007669"/>
    <property type="project" value="UniProtKB-ARBA"/>
</dbReference>
<organism evidence="5 6">
    <name type="scientific">Companilactobacillus nodensis DSM 19682 = JCM 14932 = NBRC 107160</name>
    <dbReference type="NCBI Taxonomy" id="1423775"/>
    <lineage>
        <taxon>Bacteria</taxon>
        <taxon>Bacillati</taxon>
        <taxon>Bacillota</taxon>
        <taxon>Bacilli</taxon>
        <taxon>Lactobacillales</taxon>
        <taxon>Lactobacillaceae</taxon>
        <taxon>Companilactobacillus</taxon>
    </lineage>
</organism>
<dbReference type="AlphaFoldDB" id="A0A0R1K9D9"/>
<reference evidence="5 6" key="1">
    <citation type="journal article" date="2015" name="Genome Announc.">
        <title>Expanding the biotechnology potential of lactobacilli through comparative genomics of 213 strains and associated genera.</title>
        <authorList>
            <person name="Sun Z."/>
            <person name="Harris H.M."/>
            <person name="McCann A."/>
            <person name="Guo C."/>
            <person name="Argimon S."/>
            <person name="Zhang W."/>
            <person name="Yang X."/>
            <person name="Jeffery I.B."/>
            <person name="Cooney J.C."/>
            <person name="Kagawa T.F."/>
            <person name="Liu W."/>
            <person name="Song Y."/>
            <person name="Salvetti E."/>
            <person name="Wrobel A."/>
            <person name="Rasinkangas P."/>
            <person name="Parkhill J."/>
            <person name="Rea M.C."/>
            <person name="O'Sullivan O."/>
            <person name="Ritari J."/>
            <person name="Douillard F.P."/>
            <person name="Paul Ross R."/>
            <person name="Yang R."/>
            <person name="Briner A.E."/>
            <person name="Felis G.E."/>
            <person name="de Vos W.M."/>
            <person name="Barrangou R."/>
            <person name="Klaenhammer T.R."/>
            <person name="Caufield P.W."/>
            <person name="Cui Y."/>
            <person name="Zhang H."/>
            <person name="O'Toole P.W."/>
        </authorList>
    </citation>
    <scope>NUCLEOTIDE SEQUENCE [LARGE SCALE GENOMIC DNA]</scope>
    <source>
        <strain evidence="5 6">DSM 19682</strain>
    </source>
</reference>
<sequence>MNLMKYIESKKNDEIKQLAKLSATKNIKKTGTYLIEGFHLVREADANDQRIVKLYVTENNENDRLAKKYHDIVTGVSDDVAQALSETKTPQGIFAVVKVQENDDLTEMKGQWVILDDVQDPGNVGTIVRTADAAGYTGVITSLNSADFYQPKVQRSMQGSQFHMPIYRMDLQKAISIAKKSGLKVYGSEVNKEAMPYNKLEKTDDFALVMGNEAHGLGADVLSETDQNIFIPILGKAESLNVAVAAGVLMYGLKSI</sequence>
<dbReference type="Gene3D" id="3.40.1280.10">
    <property type="match status" value="1"/>
</dbReference>
<dbReference type="SUPFAM" id="SSF75217">
    <property type="entry name" value="alpha/beta knot"/>
    <property type="match status" value="1"/>
</dbReference>
<gene>
    <name evidence="5" type="ORF">FD03_GL000120</name>
</gene>
<evidence type="ECO:0000256" key="2">
    <source>
        <dbReference type="ARBA" id="ARBA00022603"/>
    </source>
</evidence>
<evidence type="ECO:0000313" key="6">
    <source>
        <dbReference type="Proteomes" id="UP000051248"/>
    </source>
</evidence>
<dbReference type="InterPro" id="IPR029028">
    <property type="entry name" value="Alpha/beta_knot_MTases"/>
</dbReference>
<proteinExistence type="inferred from homology"/>
<protein>
    <submittedName>
        <fullName evidence="5">RNA methyltransferase, TrmH family</fullName>
    </submittedName>
</protein>
<dbReference type="PANTHER" id="PTHR43191">
    <property type="entry name" value="RRNA METHYLTRANSFERASE 3"/>
    <property type="match status" value="1"/>
</dbReference>
<dbReference type="PATRIC" id="fig|1423775.4.peg.121"/>
<dbReference type="GO" id="GO:0032259">
    <property type="term" value="P:methylation"/>
    <property type="evidence" value="ECO:0007669"/>
    <property type="project" value="UniProtKB-KW"/>
</dbReference>
<evidence type="ECO:0000256" key="3">
    <source>
        <dbReference type="ARBA" id="ARBA00022679"/>
    </source>
</evidence>
<dbReference type="eggNOG" id="COG0566">
    <property type="taxonomic scope" value="Bacteria"/>
</dbReference>
<evidence type="ECO:0000256" key="1">
    <source>
        <dbReference type="ARBA" id="ARBA00007228"/>
    </source>
</evidence>
<dbReference type="GO" id="GO:0003723">
    <property type="term" value="F:RNA binding"/>
    <property type="evidence" value="ECO:0007669"/>
    <property type="project" value="InterPro"/>
</dbReference>
<dbReference type="InterPro" id="IPR029064">
    <property type="entry name" value="Ribosomal_eL30-like_sf"/>
</dbReference>
<comment type="caution">
    <text evidence="5">The sequence shown here is derived from an EMBL/GenBank/DDBJ whole genome shotgun (WGS) entry which is preliminary data.</text>
</comment>
<dbReference type="Proteomes" id="UP000051248">
    <property type="component" value="Unassembled WGS sequence"/>
</dbReference>
<dbReference type="PANTHER" id="PTHR43191:SF2">
    <property type="entry name" value="RRNA METHYLTRANSFERASE 3, MITOCHONDRIAL"/>
    <property type="match status" value="1"/>
</dbReference>
<dbReference type="CDD" id="cd18095">
    <property type="entry name" value="SpoU-like_rRNA-MTase"/>
    <property type="match status" value="1"/>
</dbReference>
<dbReference type="GO" id="GO:0006396">
    <property type="term" value="P:RNA processing"/>
    <property type="evidence" value="ECO:0007669"/>
    <property type="project" value="InterPro"/>
</dbReference>
<evidence type="ECO:0000313" key="5">
    <source>
        <dbReference type="EMBL" id="KRK79944.1"/>
    </source>
</evidence>
<dbReference type="InterPro" id="IPR029026">
    <property type="entry name" value="tRNA_m1G_MTases_N"/>
</dbReference>
<dbReference type="InterPro" id="IPR013123">
    <property type="entry name" value="SpoU_subst-bd"/>
</dbReference>
<evidence type="ECO:0000259" key="4">
    <source>
        <dbReference type="SMART" id="SM00967"/>
    </source>
</evidence>
<dbReference type="InterPro" id="IPR051259">
    <property type="entry name" value="rRNA_Methyltransferase"/>
</dbReference>
<dbReference type="Pfam" id="PF00588">
    <property type="entry name" value="SpoU_methylase"/>
    <property type="match status" value="1"/>
</dbReference>
<dbReference type="EMBL" id="AZDZ01000009">
    <property type="protein sequence ID" value="KRK79944.1"/>
    <property type="molecule type" value="Genomic_DNA"/>
</dbReference>
<keyword evidence="2 5" id="KW-0489">Methyltransferase</keyword>
<dbReference type="SMART" id="SM00967">
    <property type="entry name" value="SpoU_sub_bind"/>
    <property type="match status" value="1"/>
</dbReference>
<dbReference type="InterPro" id="IPR053888">
    <property type="entry name" value="MRM3-like_sub_bind"/>
</dbReference>